<dbReference type="PANTHER" id="PTHR30483">
    <property type="entry name" value="LEUCINE-SPECIFIC-BINDING PROTEIN"/>
    <property type="match status" value="1"/>
</dbReference>
<organism evidence="3">
    <name type="scientific">hydrothermal vent metagenome</name>
    <dbReference type="NCBI Taxonomy" id="652676"/>
    <lineage>
        <taxon>unclassified sequences</taxon>
        <taxon>metagenomes</taxon>
        <taxon>ecological metagenomes</taxon>
    </lineage>
</organism>
<evidence type="ECO:0000256" key="2">
    <source>
        <dbReference type="SAM" id="Phobius"/>
    </source>
</evidence>
<dbReference type="AlphaFoldDB" id="A0A3B0URE5"/>
<dbReference type="EMBL" id="UOEU01000464">
    <property type="protein sequence ID" value="VAW33635.1"/>
    <property type="molecule type" value="Genomic_DNA"/>
</dbReference>
<dbReference type="InterPro" id="IPR051010">
    <property type="entry name" value="BCAA_transport"/>
</dbReference>
<feature type="transmembrane region" description="Helical" evidence="2">
    <location>
        <begin position="306"/>
        <end position="328"/>
    </location>
</feature>
<dbReference type="Gene3D" id="3.40.50.2300">
    <property type="match status" value="1"/>
</dbReference>
<sequence>MVLNNAFTKLRRRRYFIGVAGRWATFALISMVTLSWLLLAAPPAFAHEFKIGILLASGEDEDAFMDGFQLAVDQSPDVSHPPGEDAGDHLGGLDVEMIVVEDARQPDTAQPAALDLIEQQEVAIIIADLPAAAVEAIFDPVTQSETLLIATSGTDGIALPATPYFFEQEDVNGRFPQSNEAFTTAFRAAYGQAPATAAARGYLAARLIDIAVEATGGDFANEQAFHDALLEASQALVGSVQVEERPLATIPATVGGSQPPAAPPIGESDQEPEALSPTSAATLEADQTPTPSVESIVASEDANPTFAGTGWIIAVGIVLIVGAALVYLRRG</sequence>
<dbReference type="SUPFAM" id="SSF53822">
    <property type="entry name" value="Periplasmic binding protein-like I"/>
    <property type="match status" value="2"/>
</dbReference>
<keyword evidence="2" id="KW-0472">Membrane</keyword>
<proteinExistence type="predicted"/>
<accession>A0A3B0URE5</accession>
<evidence type="ECO:0000313" key="3">
    <source>
        <dbReference type="EMBL" id="VAW33635.1"/>
    </source>
</evidence>
<evidence type="ECO:0008006" key="4">
    <source>
        <dbReference type="Google" id="ProtNLM"/>
    </source>
</evidence>
<gene>
    <name evidence="3" type="ORF">MNBD_CHLOROFLEXI01-985</name>
</gene>
<dbReference type="PANTHER" id="PTHR30483:SF6">
    <property type="entry name" value="PERIPLASMIC BINDING PROTEIN OF ABC TRANSPORTER FOR NATURAL AMINO ACIDS"/>
    <property type="match status" value="1"/>
</dbReference>
<name>A0A3B0URE5_9ZZZZ</name>
<dbReference type="InterPro" id="IPR028082">
    <property type="entry name" value="Peripla_BP_I"/>
</dbReference>
<evidence type="ECO:0000256" key="1">
    <source>
        <dbReference type="SAM" id="MobiDB-lite"/>
    </source>
</evidence>
<reference evidence="3" key="1">
    <citation type="submission" date="2018-06" db="EMBL/GenBank/DDBJ databases">
        <authorList>
            <person name="Zhirakovskaya E."/>
        </authorList>
    </citation>
    <scope>NUCLEOTIDE SEQUENCE</scope>
</reference>
<feature type="region of interest" description="Disordered" evidence="1">
    <location>
        <begin position="250"/>
        <end position="277"/>
    </location>
</feature>
<protein>
    <recommendedName>
        <fullName evidence="4">Leucine-binding protein domain-containing protein</fullName>
    </recommendedName>
</protein>
<keyword evidence="2" id="KW-1133">Transmembrane helix</keyword>
<keyword evidence="2" id="KW-0812">Transmembrane</keyword>